<keyword evidence="5 6" id="KW-0472">Membrane</keyword>
<gene>
    <name evidence="7" type="ORF">CQ394_10090</name>
</gene>
<keyword evidence="8" id="KW-1185">Reference proteome</keyword>
<sequence length="129" mass="14446">MELFRETLIILGIYLIGEFISSILNLPVPGNILGMLILFILLCRKILKIKNIEIESECLLSHLLLFFIPVGVGLMPSMDIIKSTCIQIFIVYVITTMVIMGGIGTIIRFISSKKKIEMNEGEDIGSNTR</sequence>
<name>A0A2A7MLN5_9CLOT</name>
<evidence type="ECO:0000256" key="2">
    <source>
        <dbReference type="ARBA" id="ARBA00022475"/>
    </source>
</evidence>
<evidence type="ECO:0000256" key="6">
    <source>
        <dbReference type="SAM" id="Phobius"/>
    </source>
</evidence>
<accession>A0A2A7MLN5</accession>
<proteinExistence type="predicted"/>
<comment type="subcellular location">
    <subcellularLocation>
        <location evidence="1">Cell membrane</location>
        <topology evidence="1">Multi-pass membrane protein</topology>
    </subcellularLocation>
</comment>
<dbReference type="Proteomes" id="UP000220840">
    <property type="component" value="Unassembled WGS sequence"/>
</dbReference>
<dbReference type="InterPro" id="IPR005538">
    <property type="entry name" value="LrgA/CidA"/>
</dbReference>
<evidence type="ECO:0000256" key="1">
    <source>
        <dbReference type="ARBA" id="ARBA00004651"/>
    </source>
</evidence>
<dbReference type="Pfam" id="PF03788">
    <property type="entry name" value="LrgA"/>
    <property type="match status" value="1"/>
</dbReference>
<dbReference type="PANTHER" id="PTHR33931">
    <property type="entry name" value="HOLIN-LIKE PROTEIN CIDA-RELATED"/>
    <property type="match status" value="1"/>
</dbReference>
<dbReference type="PANTHER" id="PTHR33931:SF2">
    <property type="entry name" value="HOLIN-LIKE PROTEIN CIDA"/>
    <property type="match status" value="1"/>
</dbReference>
<organism evidence="7 8">
    <name type="scientific">Clostridium neonatale</name>
    <dbReference type="NCBI Taxonomy" id="137838"/>
    <lineage>
        <taxon>Bacteria</taxon>
        <taxon>Bacillati</taxon>
        <taxon>Bacillota</taxon>
        <taxon>Clostridia</taxon>
        <taxon>Eubacteriales</taxon>
        <taxon>Clostridiaceae</taxon>
        <taxon>Clostridium</taxon>
    </lineage>
</organism>
<feature type="transmembrane region" description="Helical" evidence="6">
    <location>
        <begin position="30"/>
        <end position="47"/>
    </location>
</feature>
<evidence type="ECO:0000256" key="3">
    <source>
        <dbReference type="ARBA" id="ARBA00022692"/>
    </source>
</evidence>
<dbReference type="RefSeq" id="WP_058296176.1">
    <property type="nucleotide sequence ID" value="NZ_CAMTCR010000032.1"/>
</dbReference>
<evidence type="ECO:0000256" key="5">
    <source>
        <dbReference type="ARBA" id="ARBA00023136"/>
    </source>
</evidence>
<reference evidence="7 8" key="1">
    <citation type="submission" date="2017-10" db="EMBL/GenBank/DDBJ databases">
        <title>Effective Description of Clostridium neonatale sp. nov. linked to necrotizing enterocolitis in neonates and a clarification of species assignable to the genus Clostridium (Prazmowski 1880) emend. Lawson and Rainey 2016.</title>
        <authorList>
            <person name="Bernard K."/>
            <person name="Burdz T."/>
            <person name="Wiebe D."/>
            <person name="Balcewich B."/>
            <person name="Alfa M."/>
            <person name="Bernier A.-M."/>
        </authorList>
    </citation>
    <scope>NUCLEOTIDE SEQUENCE [LARGE SCALE GENOMIC DNA]</scope>
    <source>
        <strain evidence="7 8">LCDC99A005</strain>
    </source>
</reference>
<dbReference type="AlphaFoldDB" id="A0A2A7MLN5"/>
<dbReference type="OrthoDB" id="3176438at2"/>
<feature type="transmembrane region" description="Helical" evidence="6">
    <location>
        <begin position="59"/>
        <end position="77"/>
    </location>
</feature>
<protein>
    <submittedName>
        <fullName evidence="7">CidA/LrgA family protein</fullName>
    </submittedName>
</protein>
<comment type="caution">
    <text evidence="7">The sequence shown here is derived from an EMBL/GenBank/DDBJ whole genome shotgun (WGS) entry which is preliminary data.</text>
</comment>
<feature type="transmembrane region" description="Helical" evidence="6">
    <location>
        <begin position="89"/>
        <end position="110"/>
    </location>
</feature>
<keyword evidence="2" id="KW-1003">Cell membrane</keyword>
<evidence type="ECO:0000256" key="4">
    <source>
        <dbReference type="ARBA" id="ARBA00022989"/>
    </source>
</evidence>
<dbReference type="EMBL" id="PDCJ01000001">
    <property type="protein sequence ID" value="PEG32028.1"/>
    <property type="molecule type" value="Genomic_DNA"/>
</dbReference>
<keyword evidence="4 6" id="KW-1133">Transmembrane helix</keyword>
<keyword evidence="3 6" id="KW-0812">Transmembrane</keyword>
<evidence type="ECO:0000313" key="7">
    <source>
        <dbReference type="EMBL" id="PEG32028.1"/>
    </source>
</evidence>
<dbReference type="GO" id="GO:0005886">
    <property type="term" value="C:plasma membrane"/>
    <property type="evidence" value="ECO:0007669"/>
    <property type="project" value="UniProtKB-SubCell"/>
</dbReference>
<evidence type="ECO:0000313" key="8">
    <source>
        <dbReference type="Proteomes" id="UP000220840"/>
    </source>
</evidence>